<proteinExistence type="predicted"/>
<gene>
    <name evidence="1" type="ORF">METZ01_LOCUS486092</name>
</gene>
<protein>
    <submittedName>
        <fullName evidence="1">Uncharacterized protein</fullName>
    </submittedName>
</protein>
<accession>A0A383CNN0</accession>
<dbReference type="EMBL" id="UINC01209982">
    <property type="protein sequence ID" value="SVE33238.1"/>
    <property type="molecule type" value="Genomic_DNA"/>
</dbReference>
<feature type="non-terminal residue" evidence="1">
    <location>
        <position position="1"/>
    </location>
</feature>
<name>A0A383CNN0_9ZZZZ</name>
<feature type="non-terminal residue" evidence="1">
    <location>
        <position position="30"/>
    </location>
</feature>
<sequence>IGVFLRSAKPQTCRVEKRQHAAYLNRPERV</sequence>
<organism evidence="1">
    <name type="scientific">marine metagenome</name>
    <dbReference type="NCBI Taxonomy" id="408172"/>
    <lineage>
        <taxon>unclassified sequences</taxon>
        <taxon>metagenomes</taxon>
        <taxon>ecological metagenomes</taxon>
    </lineage>
</organism>
<dbReference type="AlphaFoldDB" id="A0A383CNN0"/>
<evidence type="ECO:0000313" key="1">
    <source>
        <dbReference type="EMBL" id="SVE33238.1"/>
    </source>
</evidence>
<reference evidence="1" key="1">
    <citation type="submission" date="2018-05" db="EMBL/GenBank/DDBJ databases">
        <authorList>
            <person name="Lanie J.A."/>
            <person name="Ng W.-L."/>
            <person name="Kazmierczak K.M."/>
            <person name="Andrzejewski T.M."/>
            <person name="Davidsen T.M."/>
            <person name="Wayne K.J."/>
            <person name="Tettelin H."/>
            <person name="Glass J.I."/>
            <person name="Rusch D."/>
            <person name="Podicherti R."/>
            <person name="Tsui H.-C.T."/>
            <person name="Winkler M.E."/>
        </authorList>
    </citation>
    <scope>NUCLEOTIDE SEQUENCE</scope>
</reference>